<feature type="signal peptide" evidence="5">
    <location>
        <begin position="1"/>
        <end position="29"/>
    </location>
</feature>
<evidence type="ECO:0000256" key="1">
    <source>
        <dbReference type="ARBA" id="ARBA00022617"/>
    </source>
</evidence>
<keyword evidence="5" id="KW-0732">Signal</keyword>
<dbReference type="GO" id="GO:0017040">
    <property type="term" value="F:N-acylsphingosine amidohydrolase activity"/>
    <property type="evidence" value="ECO:0007669"/>
    <property type="project" value="UniProtKB-EC"/>
</dbReference>
<dbReference type="InterPro" id="IPR011042">
    <property type="entry name" value="6-blade_b-propeller_TolB-like"/>
</dbReference>
<dbReference type="Gene3D" id="1.25.10.10">
    <property type="entry name" value="Leucine-rich Repeat Variant"/>
    <property type="match status" value="1"/>
</dbReference>
<dbReference type="Gene3D" id="2.120.10.30">
    <property type="entry name" value="TolB, C-terminal domain"/>
    <property type="match status" value="1"/>
</dbReference>
<keyword evidence="7" id="KW-0378">Hydrolase</keyword>
<dbReference type="GO" id="GO:0046872">
    <property type="term" value="F:metal ion binding"/>
    <property type="evidence" value="ECO:0007669"/>
    <property type="project" value="UniProtKB-KW"/>
</dbReference>
<protein>
    <submittedName>
        <fullName evidence="7">Neutral ceramidase</fullName>
        <ecNumber evidence="7">3.5.1.23</ecNumber>
    </submittedName>
</protein>
<dbReference type="InterPro" id="IPR013427">
    <property type="entry name" value="Haem-bd_dom_put"/>
</dbReference>
<dbReference type="Pfam" id="PF13646">
    <property type="entry name" value="HEAT_2"/>
    <property type="match status" value="1"/>
</dbReference>
<dbReference type="InterPro" id="IPR009056">
    <property type="entry name" value="Cyt_c-like_dom"/>
</dbReference>
<feature type="domain" description="Cytochrome c" evidence="6">
    <location>
        <begin position="1283"/>
        <end position="1416"/>
    </location>
</feature>
<dbReference type="EMBL" id="SJPT01000013">
    <property type="protein sequence ID" value="TWU17305.1"/>
    <property type="molecule type" value="Genomic_DNA"/>
</dbReference>
<dbReference type="InterPro" id="IPR016024">
    <property type="entry name" value="ARM-type_fold"/>
</dbReference>
<dbReference type="InterPro" id="IPR036909">
    <property type="entry name" value="Cyt_c-like_dom_sf"/>
</dbReference>
<dbReference type="GO" id="GO:0020037">
    <property type="term" value="F:heme binding"/>
    <property type="evidence" value="ECO:0007669"/>
    <property type="project" value="InterPro"/>
</dbReference>
<gene>
    <name evidence="7" type="ORF">Pla52o_53110</name>
</gene>
<dbReference type="InterPro" id="IPR013428">
    <property type="entry name" value="Membrane-bound_put_N"/>
</dbReference>
<comment type="caution">
    <text evidence="7">The sequence shown here is derived from an EMBL/GenBank/DDBJ whole genome shotgun (WGS) entry which is preliminary data.</text>
</comment>
<accession>A0A5C6BZD4</accession>
<keyword evidence="8" id="KW-1185">Reference proteome</keyword>
<name>A0A5C6BZD4_9BACT</name>
<feature type="chain" id="PRO_5022932235" evidence="5">
    <location>
        <begin position="30"/>
        <end position="1418"/>
    </location>
</feature>
<evidence type="ECO:0000259" key="6">
    <source>
        <dbReference type="PROSITE" id="PS51007"/>
    </source>
</evidence>
<evidence type="ECO:0000313" key="7">
    <source>
        <dbReference type="EMBL" id="TWU17305.1"/>
    </source>
</evidence>
<dbReference type="Pfam" id="PF23500">
    <property type="entry name" value="DUF7133"/>
    <property type="match status" value="1"/>
</dbReference>
<dbReference type="NCBIfam" id="TIGR02603">
    <property type="entry name" value="CxxCH_TIGR02603"/>
    <property type="match status" value="1"/>
</dbReference>
<dbReference type="SUPFAM" id="SSF63829">
    <property type="entry name" value="Calcium-dependent phosphotriesterase"/>
    <property type="match status" value="1"/>
</dbReference>
<dbReference type="OrthoDB" id="230287at2"/>
<keyword evidence="2 4" id="KW-0479">Metal-binding</keyword>
<evidence type="ECO:0000256" key="5">
    <source>
        <dbReference type="SAM" id="SignalP"/>
    </source>
</evidence>
<dbReference type="RefSeq" id="WP_146597237.1">
    <property type="nucleotide sequence ID" value="NZ_SJPT01000013.1"/>
</dbReference>
<dbReference type="SUPFAM" id="SSF48371">
    <property type="entry name" value="ARM repeat"/>
    <property type="match status" value="1"/>
</dbReference>
<keyword evidence="3 4" id="KW-0408">Iron</keyword>
<dbReference type="EC" id="3.5.1.23" evidence="7"/>
<dbReference type="Proteomes" id="UP000316304">
    <property type="component" value="Unassembled WGS sequence"/>
</dbReference>
<dbReference type="InterPro" id="IPR055557">
    <property type="entry name" value="DUF7133"/>
</dbReference>
<dbReference type="Pfam" id="PF00034">
    <property type="entry name" value="Cytochrom_C"/>
    <property type="match status" value="1"/>
</dbReference>
<evidence type="ECO:0000256" key="3">
    <source>
        <dbReference type="ARBA" id="ARBA00023004"/>
    </source>
</evidence>
<proteinExistence type="predicted"/>
<dbReference type="InterPro" id="IPR031329">
    <property type="entry name" value="NEUT/ALK_ceramidase_N"/>
</dbReference>
<sequence precursor="true">MKSRSHYPVACWSVFTVLTLSLLAGPSRAQDAPAPASGASADQLRFQVGMARVDITPDYPILMNGFLMRQQASMGVRQPIWAKAMAIESDDKSPLLLITVDTLGIPAEIHAEVCKRLKPLGVDPERVAITATHTHTAPIINGCAPNILGRDFTAQEQKVIDQYTREFTDNLTQAAKSALANRRAATLQWSVGKVGFAMNRRDPNGPVDHDLPVLAIRDEAGDLIGIYSSYACHCVTLAERMIGGDWAGYAQSQIEASNPGCIAMFSVGCGGDQNPNAHVASDRFDVANSQGGLIAAEVSRLLENPMTAVQNNVHVGNTELELPLQELPSQAEFAERAKLDTPQGYHARKQLEKISNGESLRTSIRYPIQVWSFGDSLSMVFLAGEVTVEYGLELKMQLADQGLWVNAYSNACPCYIPSEKLLERGGYEGSDSMTYYDQPTKLRPGLQKTILTTTLELCRSLVAGADKPAVPANAAAGKSPQASLALLEFASDDLSATLVAAEPLIASPVAVDFAPDGKVYVAEMYDYPTGIDGNYQPGGRVRLLSSSRDDGNLDQSEVFLDGIPFPTGVTVWRKGVLVCAAPDILYAEDQDNDGRADVVTKLYSGFGTDNFQARVNSLEYGLDGWVYGSCGLFGGTITSGLTGKTFELGHNDFRIRPDTGEIEHAIGRTQQGRVRDDFGNWFGCDNTKIGFHYPLEAHYLRRNPVAPPAPPLSHVAATPQDATLIPASDNLQLFKLSGQGGKATAACGIGVYRDRYLGADYAGGLYTCEPVNLLVHHFKLQAKNSTFQGSVIDSERKHAFLSSTDPWFRPVQVRTAPDGSLWVVDMYREVIEHPKWIPQESLETVNVRGGADRGRIYRVIRSGESLPTWPRLDKATPDELVATLQSPNGWQRDMAMQLLQWNHVVEAEPALRNLARQSESPATRVAALSMLQNFGKLRLEDAAHAMQDKNAEVRRHAARISEAFASESDNRTDKALELLSALAADSDAHVRLQVACSLGQWKNKSTGQVLAEVLLNNPADPFLQAAVLSSLHDGNVDTFSEHLLKRIDQSAPHAPRVFPVLFAMGHDALKAQLAVAVCNTKAERLALWQWKVMPTVLTQLKQNEGFRKAFKQQQGDILIERCSQLAPEIIVDEDESAALRIAALQTLSGFEGGTEAAQQVAAEVLNTRNPSEIQLAAVAALSQSNSADSARLMIDKWDQVSPSVRASILNALASRVSFIAVLLDAIDQSKIRASELDTASRQRILATTDADLKAKAERVFSGAVNADRAAVIAEYADISNLKTDLTRGAELFSKHCATCHRLKGLGNAVGPDLEALASKSVDFFLQEILDPSRNMDSRYATYVALTDSGRIVTGLLAAESGAAITLRLQDAKEETLQRSELEDFRSNQASLMPEGFEKSLNHQQMADLIHFIRSAPER</sequence>
<organism evidence="7 8">
    <name type="scientific">Novipirellula galeiformis</name>
    <dbReference type="NCBI Taxonomy" id="2528004"/>
    <lineage>
        <taxon>Bacteria</taxon>
        <taxon>Pseudomonadati</taxon>
        <taxon>Planctomycetota</taxon>
        <taxon>Planctomycetia</taxon>
        <taxon>Pirellulales</taxon>
        <taxon>Pirellulaceae</taxon>
        <taxon>Novipirellula</taxon>
    </lineage>
</organism>
<dbReference type="PANTHER" id="PTHR33546:SF1">
    <property type="entry name" value="LARGE, MULTIFUNCTIONAL SECRETED PROTEIN"/>
    <property type="match status" value="1"/>
</dbReference>
<dbReference type="Pfam" id="PF04734">
    <property type="entry name" value="Ceramidase_alk"/>
    <property type="match status" value="1"/>
</dbReference>
<evidence type="ECO:0000256" key="4">
    <source>
        <dbReference type="PROSITE-ProRule" id="PRU00433"/>
    </source>
</evidence>
<keyword evidence="1 4" id="KW-0349">Heme</keyword>
<dbReference type="PANTHER" id="PTHR33546">
    <property type="entry name" value="LARGE, MULTIFUNCTIONAL SECRETED PROTEIN-RELATED"/>
    <property type="match status" value="1"/>
</dbReference>
<evidence type="ECO:0000256" key="2">
    <source>
        <dbReference type="ARBA" id="ARBA00022723"/>
    </source>
</evidence>
<dbReference type="GO" id="GO:0009055">
    <property type="term" value="F:electron transfer activity"/>
    <property type="evidence" value="ECO:0007669"/>
    <property type="project" value="InterPro"/>
</dbReference>
<evidence type="ECO:0000313" key="8">
    <source>
        <dbReference type="Proteomes" id="UP000316304"/>
    </source>
</evidence>
<dbReference type="NCBIfam" id="TIGR02604">
    <property type="entry name" value="Piru_Ver_Nterm"/>
    <property type="match status" value="1"/>
</dbReference>
<dbReference type="PROSITE" id="PS51007">
    <property type="entry name" value="CYTC"/>
    <property type="match status" value="1"/>
</dbReference>
<dbReference type="SUPFAM" id="SSF46626">
    <property type="entry name" value="Cytochrome c"/>
    <property type="match status" value="1"/>
</dbReference>
<reference evidence="7 8" key="1">
    <citation type="submission" date="2019-02" db="EMBL/GenBank/DDBJ databases">
        <title>Deep-cultivation of Planctomycetes and their phenomic and genomic characterization uncovers novel biology.</title>
        <authorList>
            <person name="Wiegand S."/>
            <person name="Jogler M."/>
            <person name="Boedeker C."/>
            <person name="Pinto D."/>
            <person name="Vollmers J."/>
            <person name="Rivas-Marin E."/>
            <person name="Kohn T."/>
            <person name="Peeters S.H."/>
            <person name="Heuer A."/>
            <person name="Rast P."/>
            <person name="Oberbeckmann S."/>
            <person name="Bunk B."/>
            <person name="Jeske O."/>
            <person name="Meyerdierks A."/>
            <person name="Storesund J.E."/>
            <person name="Kallscheuer N."/>
            <person name="Luecker S."/>
            <person name="Lage O.M."/>
            <person name="Pohl T."/>
            <person name="Merkel B.J."/>
            <person name="Hornburger P."/>
            <person name="Mueller R.-W."/>
            <person name="Bruemmer F."/>
            <person name="Labrenz M."/>
            <person name="Spormann A.M."/>
            <person name="Op Den Camp H."/>
            <person name="Overmann J."/>
            <person name="Amann R."/>
            <person name="Jetten M.S.M."/>
            <person name="Mascher T."/>
            <person name="Medema M.H."/>
            <person name="Devos D.P."/>
            <person name="Kaster A.-K."/>
            <person name="Ovreas L."/>
            <person name="Rohde M."/>
            <person name="Galperin M.Y."/>
            <person name="Jogler C."/>
        </authorList>
    </citation>
    <scope>NUCLEOTIDE SEQUENCE [LARGE SCALE GENOMIC DNA]</scope>
    <source>
        <strain evidence="7 8">Pla52o</strain>
    </source>
</reference>
<dbReference type="Gene3D" id="1.10.760.10">
    <property type="entry name" value="Cytochrome c-like domain"/>
    <property type="match status" value="1"/>
</dbReference>
<dbReference type="InterPro" id="IPR011989">
    <property type="entry name" value="ARM-like"/>
</dbReference>